<feature type="region of interest" description="Disordered" evidence="1">
    <location>
        <begin position="54"/>
        <end position="75"/>
    </location>
</feature>
<feature type="compositionally biased region" description="Basic residues" evidence="1">
    <location>
        <begin position="1"/>
        <end position="11"/>
    </location>
</feature>
<feature type="region of interest" description="Disordered" evidence="1">
    <location>
        <begin position="1"/>
        <end position="21"/>
    </location>
</feature>
<reference evidence="2 3" key="1">
    <citation type="submission" date="2018-04" db="EMBL/GenBank/DDBJ databases">
        <title>WGS assembly of Panicum hallii var. hallii HAL2.</title>
        <authorList>
            <person name="Lovell J."/>
            <person name="Jenkins J."/>
            <person name="Lowry D."/>
            <person name="Mamidi S."/>
            <person name="Sreedasyam A."/>
            <person name="Weng X."/>
            <person name="Barry K."/>
            <person name="Bonette J."/>
            <person name="Campitelli B."/>
            <person name="Daum C."/>
            <person name="Gordon S."/>
            <person name="Gould B."/>
            <person name="Lipzen A."/>
            <person name="MacQueen A."/>
            <person name="Palacio-Mejia J."/>
            <person name="Plott C."/>
            <person name="Shakirov E."/>
            <person name="Shu S."/>
            <person name="Yoshinaga Y."/>
            <person name="Zane M."/>
            <person name="Rokhsar D."/>
            <person name="Grimwood J."/>
            <person name="Schmutz J."/>
            <person name="Juenger T."/>
        </authorList>
    </citation>
    <scope>NUCLEOTIDE SEQUENCE [LARGE SCALE GENOMIC DNA]</scope>
    <source>
        <strain evidence="3">cv. HAL2</strain>
    </source>
</reference>
<evidence type="ECO:0000313" key="2">
    <source>
        <dbReference type="EMBL" id="PUZ44398.1"/>
    </source>
</evidence>
<dbReference type="EMBL" id="CM009756">
    <property type="protein sequence ID" value="PUZ44398.1"/>
    <property type="molecule type" value="Genomic_DNA"/>
</dbReference>
<organism evidence="2 3">
    <name type="scientific">Panicum hallii var. hallii</name>
    <dbReference type="NCBI Taxonomy" id="1504633"/>
    <lineage>
        <taxon>Eukaryota</taxon>
        <taxon>Viridiplantae</taxon>
        <taxon>Streptophyta</taxon>
        <taxon>Embryophyta</taxon>
        <taxon>Tracheophyta</taxon>
        <taxon>Spermatophyta</taxon>
        <taxon>Magnoliopsida</taxon>
        <taxon>Liliopsida</taxon>
        <taxon>Poales</taxon>
        <taxon>Poaceae</taxon>
        <taxon>PACMAD clade</taxon>
        <taxon>Panicoideae</taxon>
        <taxon>Panicodae</taxon>
        <taxon>Paniceae</taxon>
        <taxon>Panicinae</taxon>
        <taxon>Panicum</taxon>
        <taxon>Panicum sect. Panicum</taxon>
    </lineage>
</organism>
<sequence>MLVKKKRKKTRPSVPPHTAEAPCGRCLLAARPAAEAPCRRRLLAAGAPAAGRLSLARRSSAPPAHATTETRRSPLLLQASTATGLACLWLPACSPTTRAPAAASRFRPTLACYRALQEMG</sequence>
<feature type="compositionally biased region" description="Low complexity" evidence="1">
    <location>
        <begin position="54"/>
        <end position="64"/>
    </location>
</feature>
<dbReference type="Gramene" id="PUZ44398">
    <property type="protein sequence ID" value="PUZ44398"/>
    <property type="gene ID" value="GQ55_8G086900"/>
</dbReference>
<proteinExistence type="predicted"/>
<dbReference type="AlphaFoldDB" id="A0A2T7CM42"/>
<accession>A0A2T7CM42</accession>
<evidence type="ECO:0000313" key="3">
    <source>
        <dbReference type="Proteomes" id="UP000244336"/>
    </source>
</evidence>
<protein>
    <submittedName>
        <fullName evidence="2">Uncharacterized protein</fullName>
    </submittedName>
</protein>
<evidence type="ECO:0000256" key="1">
    <source>
        <dbReference type="SAM" id="MobiDB-lite"/>
    </source>
</evidence>
<name>A0A2T7CM42_9POAL</name>
<gene>
    <name evidence="2" type="ORF">GQ55_8G086900</name>
</gene>
<keyword evidence="3" id="KW-1185">Reference proteome</keyword>
<dbReference type="Proteomes" id="UP000244336">
    <property type="component" value="Chromosome 8"/>
</dbReference>